<reference evidence="3 4" key="1">
    <citation type="submission" date="2020-02" db="EMBL/GenBank/DDBJ databases">
        <title>Whole-genome analyses of novel actinobacteria.</title>
        <authorList>
            <person name="Sahin N."/>
            <person name="Tokatli A."/>
        </authorList>
    </citation>
    <scope>NUCLEOTIDE SEQUENCE [LARGE SCALE GENOMIC DNA]</scope>
    <source>
        <strain evidence="3 4">YC504</strain>
    </source>
</reference>
<dbReference type="InterPro" id="IPR013538">
    <property type="entry name" value="ASHA1/2-like_C"/>
</dbReference>
<sequence length="141" mass="15017">MSEQNTAGYSYSVSREIAAPVSRVWQAYTTAAEWPAWFGAVEGTVEIDVRPGGPWKATLGMPDGGQFPLTGEFREVVEGERLVVTMDVPGQPAEVMEVVFAESGTGTKATINQTVATKEGHDQAREGSEMILAGLAAHCEA</sequence>
<dbReference type="InterPro" id="IPR023393">
    <property type="entry name" value="START-like_dom_sf"/>
</dbReference>
<keyword evidence="4" id="KW-1185">Reference proteome</keyword>
<protein>
    <submittedName>
        <fullName evidence="3">SRPBCC domain-containing protein</fullName>
    </submittedName>
</protein>
<gene>
    <name evidence="3" type="ORF">G6045_06190</name>
</gene>
<dbReference type="Pfam" id="PF08327">
    <property type="entry name" value="AHSA1"/>
    <property type="match status" value="1"/>
</dbReference>
<dbReference type="Proteomes" id="UP000481109">
    <property type="component" value="Unassembled WGS sequence"/>
</dbReference>
<evidence type="ECO:0000313" key="3">
    <source>
        <dbReference type="EMBL" id="NGO75268.1"/>
    </source>
</evidence>
<dbReference type="CDD" id="cd07814">
    <property type="entry name" value="SRPBCC_CalC_Aha1-like"/>
    <property type="match status" value="1"/>
</dbReference>
<evidence type="ECO:0000313" key="4">
    <source>
        <dbReference type="Proteomes" id="UP000481109"/>
    </source>
</evidence>
<dbReference type="AlphaFoldDB" id="A0A6G4XCZ9"/>
<feature type="domain" description="Activator of Hsp90 ATPase homologue 1/2-like C-terminal" evidence="2">
    <location>
        <begin position="19"/>
        <end position="138"/>
    </location>
</feature>
<dbReference type="RefSeq" id="WP_165330789.1">
    <property type="nucleotide sequence ID" value="NZ_JAAKZW010000012.1"/>
</dbReference>
<evidence type="ECO:0000259" key="2">
    <source>
        <dbReference type="Pfam" id="PF08327"/>
    </source>
</evidence>
<comment type="similarity">
    <text evidence="1">Belongs to the AHA1 family.</text>
</comment>
<accession>A0A6G4XCZ9</accession>
<dbReference type="Gene3D" id="3.30.530.20">
    <property type="match status" value="1"/>
</dbReference>
<dbReference type="EMBL" id="JAAKZW010000012">
    <property type="protein sequence ID" value="NGO75268.1"/>
    <property type="molecule type" value="Genomic_DNA"/>
</dbReference>
<comment type="caution">
    <text evidence="3">The sequence shown here is derived from an EMBL/GenBank/DDBJ whole genome shotgun (WGS) entry which is preliminary data.</text>
</comment>
<evidence type="ECO:0000256" key="1">
    <source>
        <dbReference type="ARBA" id="ARBA00006817"/>
    </source>
</evidence>
<proteinExistence type="inferred from homology"/>
<organism evidence="3 4">
    <name type="scientific">Streptomyces mesophilus</name>
    <dbReference type="NCBI Taxonomy" id="1775132"/>
    <lineage>
        <taxon>Bacteria</taxon>
        <taxon>Bacillati</taxon>
        <taxon>Actinomycetota</taxon>
        <taxon>Actinomycetes</taxon>
        <taxon>Kitasatosporales</taxon>
        <taxon>Streptomycetaceae</taxon>
        <taxon>Streptomyces</taxon>
    </lineage>
</organism>
<dbReference type="SUPFAM" id="SSF55961">
    <property type="entry name" value="Bet v1-like"/>
    <property type="match status" value="1"/>
</dbReference>
<name>A0A6G4XCZ9_9ACTN</name>